<accession>A0A7R7XYA0</accession>
<dbReference type="InterPro" id="IPR054208">
    <property type="entry name" value="DUF6914"/>
</dbReference>
<dbReference type="Proteomes" id="UP000654913">
    <property type="component" value="Chromosome 8"/>
</dbReference>
<dbReference type="EMBL" id="AP024450">
    <property type="protein sequence ID" value="BCS29960.1"/>
    <property type="molecule type" value="Genomic_DNA"/>
</dbReference>
<organism evidence="1 2">
    <name type="scientific">Aspergillus puulaauensis</name>
    <dbReference type="NCBI Taxonomy" id="1220207"/>
    <lineage>
        <taxon>Eukaryota</taxon>
        <taxon>Fungi</taxon>
        <taxon>Dikarya</taxon>
        <taxon>Ascomycota</taxon>
        <taxon>Pezizomycotina</taxon>
        <taxon>Eurotiomycetes</taxon>
        <taxon>Eurotiomycetidae</taxon>
        <taxon>Eurotiales</taxon>
        <taxon>Aspergillaceae</taxon>
        <taxon>Aspergillus</taxon>
    </lineage>
</organism>
<evidence type="ECO:0000313" key="1">
    <source>
        <dbReference type="EMBL" id="BCS29960.1"/>
    </source>
</evidence>
<dbReference type="AlphaFoldDB" id="A0A7R7XYA0"/>
<name>A0A7R7XYA0_9EURO</name>
<dbReference type="Pfam" id="PF21858">
    <property type="entry name" value="DUF6914"/>
    <property type="match status" value="1"/>
</dbReference>
<protein>
    <submittedName>
        <fullName evidence="1">Uncharacterized protein</fullName>
    </submittedName>
</protein>
<keyword evidence="2" id="KW-1185">Reference proteome</keyword>
<evidence type="ECO:0000313" key="2">
    <source>
        <dbReference type="Proteomes" id="UP000654913"/>
    </source>
</evidence>
<dbReference type="OrthoDB" id="4924482at2759"/>
<dbReference type="RefSeq" id="XP_041562146.1">
    <property type="nucleotide sequence ID" value="XM_041696524.1"/>
</dbReference>
<dbReference type="KEGG" id="apuu:APUU_80263S"/>
<reference evidence="1" key="1">
    <citation type="submission" date="2021-01" db="EMBL/GenBank/DDBJ databases">
        <authorList>
            <consortium name="Aspergillus puulaauensis MK2 genome sequencing consortium"/>
            <person name="Kazuki M."/>
            <person name="Futagami T."/>
        </authorList>
    </citation>
    <scope>NUCLEOTIDE SEQUENCE</scope>
    <source>
        <strain evidence="1">MK2</strain>
    </source>
</reference>
<proteinExistence type="predicted"/>
<sequence>MMRPRNKPRIFITLHARGKNSLGENRTRLGYSAYHWGILISPKNKVTHPTSASQSPTSPSALHTLFDVTDSLYADPVTGEAKENWRFRERGSPDPVMAFQILARVFVGKLDPTWGEADGVKEKFSGIVLPRKGVQGESCVSWTREAIGVLKKMGTLQADFDIAQFMDTALGFADESLKWKGEMGSILDYIGTGGV</sequence>
<dbReference type="GeneID" id="64979957"/>
<reference evidence="1" key="2">
    <citation type="submission" date="2021-02" db="EMBL/GenBank/DDBJ databases">
        <title>Aspergillus puulaauensis MK2 genome sequence.</title>
        <authorList>
            <person name="Futagami T."/>
            <person name="Mori K."/>
            <person name="Kadooka C."/>
            <person name="Tanaka T."/>
        </authorList>
    </citation>
    <scope>NUCLEOTIDE SEQUENCE</scope>
    <source>
        <strain evidence="1">MK2</strain>
    </source>
</reference>
<gene>
    <name evidence="1" type="ORF">APUU_80263S</name>
</gene>